<dbReference type="AlphaFoldDB" id="A0A6A6FXK5"/>
<feature type="compositionally biased region" description="Basic and acidic residues" evidence="1">
    <location>
        <begin position="85"/>
        <end position="95"/>
    </location>
</feature>
<dbReference type="OrthoDB" id="5132737at2759"/>
<sequence length="449" mass="50979">MELPTKRRKQHPQPRASEDTAASRAVASSDTGGAIAYWSQHHYWPSYYTRSAGDMVSLLARKRSIISRNRKSSETTTSSMPSSLRPKEEQGSEYKHTRYVTQLEIIANSYMDDSQQGISEQSRKHYQRLLDREPTVPKESLFQDSLFAQTFRMVRDRNEARIFRDITPLIVPSAETLAIQGATRLRDLVESVNEGWNNCIPISKTRPQPDYAVGFRRNAFSSTQLSRIEPIVGGLTDQSYFVATYNMYFPFLACEVKCGSAALDIADRQNAHSMTIAVRAVVELYRAVGRAHELNREILGFSISHDNETVRLYGHYAEIHQHDTKYYRHTIRKFNFTELDGKEKWTAYKFTKSIYEDWMPIHLERIRSAIDDIPPDISFSTTGSDLQFSEHSGLTQDVRAQSIAFSNPESQSGAKAGDTQSSDVGRSPDTPSTSVDGAAFKKPKRHRDP</sequence>
<evidence type="ECO:0000313" key="3">
    <source>
        <dbReference type="EMBL" id="KAF2218074.1"/>
    </source>
</evidence>
<proteinExistence type="predicted"/>
<gene>
    <name evidence="3" type="ORF">CERZMDRAFT_31087</name>
</gene>
<evidence type="ECO:0000256" key="1">
    <source>
        <dbReference type="SAM" id="MobiDB-lite"/>
    </source>
</evidence>
<dbReference type="Proteomes" id="UP000799539">
    <property type="component" value="Unassembled WGS sequence"/>
</dbReference>
<protein>
    <recommendedName>
        <fullName evidence="2">DUF7924 domain-containing protein</fullName>
    </recommendedName>
</protein>
<organism evidence="3 4">
    <name type="scientific">Cercospora zeae-maydis SCOH1-5</name>
    <dbReference type="NCBI Taxonomy" id="717836"/>
    <lineage>
        <taxon>Eukaryota</taxon>
        <taxon>Fungi</taxon>
        <taxon>Dikarya</taxon>
        <taxon>Ascomycota</taxon>
        <taxon>Pezizomycotina</taxon>
        <taxon>Dothideomycetes</taxon>
        <taxon>Dothideomycetidae</taxon>
        <taxon>Mycosphaerellales</taxon>
        <taxon>Mycosphaerellaceae</taxon>
        <taxon>Cercospora</taxon>
    </lineage>
</organism>
<feature type="domain" description="DUF7924" evidence="2">
    <location>
        <begin position="147"/>
        <end position="370"/>
    </location>
</feature>
<feature type="compositionally biased region" description="Low complexity" evidence="1">
    <location>
        <begin position="74"/>
        <end position="83"/>
    </location>
</feature>
<dbReference type="InterPro" id="IPR057684">
    <property type="entry name" value="DUF7924"/>
</dbReference>
<reference evidence="3" key="1">
    <citation type="journal article" date="2020" name="Stud. Mycol.">
        <title>101 Dothideomycetes genomes: a test case for predicting lifestyles and emergence of pathogens.</title>
        <authorList>
            <person name="Haridas S."/>
            <person name="Albert R."/>
            <person name="Binder M."/>
            <person name="Bloem J."/>
            <person name="Labutti K."/>
            <person name="Salamov A."/>
            <person name="Andreopoulos B."/>
            <person name="Baker S."/>
            <person name="Barry K."/>
            <person name="Bills G."/>
            <person name="Bluhm B."/>
            <person name="Cannon C."/>
            <person name="Castanera R."/>
            <person name="Culley D."/>
            <person name="Daum C."/>
            <person name="Ezra D."/>
            <person name="Gonzalez J."/>
            <person name="Henrissat B."/>
            <person name="Kuo A."/>
            <person name="Liang C."/>
            <person name="Lipzen A."/>
            <person name="Lutzoni F."/>
            <person name="Magnuson J."/>
            <person name="Mondo S."/>
            <person name="Nolan M."/>
            <person name="Ohm R."/>
            <person name="Pangilinan J."/>
            <person name="Park H.-J."/>
            <person name="Ramirez L."/>
            <person name="Alfaro M."/>
            <person name="Sun H."/>
            <person name="Tritt A."/>
            <person name="Yoshinaga Y."/>
            <person name="Zwiers L.-H."/>
            <person name="Turgeon B."/>
            <person name="Goodwin S."/>
            <person name="Spatafora J."/>
            <person name="Crous P."/>
            <person name="Grigoriev I."/>
        </authorList>
    </citation>
    <scope>NUCLEOTIDE SEQUENCE</scope>
    <source>
        <strain evidence="3">SCOH1-5</strain>
    </source>
</reference>
<dbReference type="EMBL" id="ML992662">
    <property type="protein sequence ID" value="KAF2218074.1"/>
    <property type="molecule type" value="Genomic_DNA"/>
</dbReference>
<evidence type="ECO:0000313" key="4">
    <source>
        <dbReference type="Proteomes" id="UP000799539"/>
    </source>
</evidence>
<feature type="region of interest" description="Disordered" evidence="1">
    <location>
        <begin position="68"/>
        <end position="95"/>
    </location>
</feature>
<dbReference type="PANTHER" id="PTHR42470:SF2">
    <property type="match status" value="1"/>
</dbReference>
<keyword evidence="4" id="KW-1185">Reference proteome</keyword>
<dbReference type="Pfam" id="PF25545">
    <property type="entry name" value="DUF7924"/>
    <property type="match status" value="1"/>
</dbReference>
<evidence type="ECO:0000259" key="2">
    <source>
        <dbReference type="Pfam" id="PF25545"/>
    </source>
</evidence>
<accession>A0A6A6FXK5</accession>
<feature type="compositionally biased region" description="Polar residues" evidence="1">
    <location>
        <begin position="403"/>
        <end position="435"/>
    </location>
</feature>
<feature type="region of interest" description="Disordered" evidence="1">
    <location>
        <begin position="1"/>
        <end position="26"/>
    </location>
</feature>
<feature type="region of interest" description="Disordered" evidence="1">
    <location>
        <begin position="403"/>
        <end position="449"/>
    </location>
</feature>
<dbReference type="PANTHER" id="PTHR42470">
    <property type="entry name" value="VAST DOMAIN-CONTAINING PROTEIN"/>
    <property type="match status" value="1"/>
</dbReference>
<feature type="compositionally biased region" description="Basic residues" evidence="1">
    <location>
        <begin position="1"/>
        <end position="12"/>
    </location>
</feature>
<name>A0A6A6FXK5_9PEZI</name>